<dbReference type="SUPFAM" id="SSF101790">
    <property type="entry name" value="Aminomethyltransferase beta-barrel domain"/>
    <property type="match status" value="1"/>
</dbReference>
<dbReference type="InterPro" id="IPR006222">
    <property type="entry name" value="GCVT_N"/>
</dbReference>
<dbReference type="Pfam" id="PF08669">
    <property type="entry name" value="GCV_T_C"/>
    <property type="match status" value="1"/>
</dbReference>
<dbReference type="PANTHER" id="PTHR43757:SF2">
    <property type="entry name" value="AMINOMETHYLTRANSFERASE, MITOCHONDRIAL"/>
    <property type="match status" value="1"/>
</dbReference>
<dbReference type="Pfam" id="PF09347">
    <property type="entry name" value="DUF1989"/>
    <property type="match status" value="1"/>
</dbReference>
<dbReference type="OrthoDB" id="9772660at2"/>
<evidence type="ECO:0000259" key="3">
    <source>
        <dbReference type="Pfam" id="PF09347"/>
    </source>
</evidence>
<keyword evidence="5" id="KW-1185">Reference proteome</keyword>
<dbReference type="GO" id="GO:0005829">
    <property type="term" value="C:cytosol"/>
    <property type="evidence" value="ECO:0007669"/>
    <property type="project" value="TreeGrafter"/>
</dbReference>
<dbReference type="SUPFAM" id="SSF103025">
    <property type="entry name" value="Folate-binding domain"/>
    <property type="match status" value="1"/>
</dbReference>
<evidence type="ECO:0000313" key="4">
    <source>
        <dbReference type="EMBL" id="QEO17551.1"/>
    </source>
</evidence>
<dbReference type="Pfam" id="PF01571">
    <property type="entry name" value="GCV_T"/>
    <property type="match status" value="1"/>
</dbReference>
<dbReference type="InterPro" id="IPR028896">
    <property type="entry name" value="GcvT/YgfZ/DmdA"/>
</dbReference>
<dbReference type="Proteomes" id="UP000324536">
    <property type="component" value="Chromosome"/>
</dbReference>
<organism evidence="4 5">
    <name type="scientific">Acetobacter vaccinii</name>
    <dbReference type="NCBI Taxonomy" id="2592655"/>
    <lineage>
        <taxon>Bacteria</taxon>
        <taxon>Pseudomonadati</taxon>
        <taxon>Pseudomonadota</taxon>
        <taxon>Alphaproteobacteria</taxon>
        <taxon>Acetobacterales</taxon>
        <taxon>Acetobacteraceae</taxon>
        <taxon>Acetobacter</taxon>
    </lineage>
</organism>
<feature type="domain" description="Aminomethyltransferase C-terminal" evidence="2">
    <location>
        <begin position="660"/>
        <end position="741"/>
    </location>
</feature>
<evidence type="ECO:0000259" key="1">
    <source>
        <dbReference type="Pfam" id="PF01571"/>
    </source>
</evidence>
<dbReference type="AlphaFoldDB" id="A0A5C1YNK9"/>
<gene>
    <name evidence="4" type="ORF">FLP30_07300</name>
</gene>
<evidence type="ECO:0000313" key="5">
    <source>
        <dbReference type="Proteomes" id="UP000324536"/>
    </source>
</evidence>
<name>A0A5C1YNK9_9PROT</name>
<accession>A0A5C1YNK9</accession>
<evidence type="ECO:0000259" key="2">
    <source>
        <dbReference type="Pfam" id="PF08669"/>
    </source>
</evidence>
<dbReference type="EMBL" id="CP043506">
    <property type="protein sequence ID" value="QEO17551.1"/>
    <property type="molecule type" value="Genomic_DNA"/>
</dbReference>
<dbReference type="PANTHER" id="PTHR43757">
    <property type="entry name" value="AMINOMETHYLTRANSFERASE"/>
    <property type="match status" value="1"/>
</dbReference>
<dbReference type="KEGG" id="acek:FLP30_07300"/>
<reference evidence="4 5" key="1">
    <citation type="submission" date="2019-09" db="EMBL/GenBank/DDBJ databases">
        <title>Genome sequencing of strain KACC 21233.</title>
        <authorList>
            <person name="Heo J."/>
            <person name="Kim S.-J."/>
            <person name="Kim J.-S."/>
            <person name="Hong S.-B."/>
            <person name="Kwon S.-W."/>
        </authorList>
    </citation>
    <scope>NUCLEOTIDE SEQUENCE [LARGE SCALE GENOMIC DNA]</scope>
    <source>
        <strain evidence="4 5">KACC 21233</strain>
    </source>
</reference>
<dbReference type="Gene3D" id="3.30.1360.120">
    <property type="entry name" value="Probable tRNA modification gtpase trme, domain 1"/>
    <property type="match status" value="1"/>
</dbReference>
<dbReference type="InterPro" id="IPR027266">
    <property type="entry name" value="TrmE/GcvT-like"/>
</dbReference>
<dbReference type="InterPro" id="IPR029043">
    <property type="entry name" value="GcvT/YgfZ_C"/>
</dbReference>
<dbReference type="RefSeq" id="WP_149279228.1">
    <property type="nucleotide sequence ID" value="NZ_CP043506.1"/>
</dbReference>
<proteinExistence type="predicted"/>
<protein>
    <submittedName>
        <fullName evidence="4">DUF1989 domain-containing protein</fullName>
    </submittedName>
</protein>
<dbReference type="InterPro" id="IPR013977">
    <property type="entry name" value="GcvT_C"/>
</dbReference>
<dbReference type="InterPro" id="IPR018959">
    <property type="entry name" value="DUF1989"/>
</dbReference>
<sequence>MTLLLPDLLRVTPLRVAGGGTPARFAVQAGERFDLVNVSGGQAATLLFAKETVRAVAGALLSAPQSPDSRLTALWSGQEGQPVACAVFGPQTRMGERVGFEVLHDGVVFIDIPAEDMLPENSNPPGFLDIVFEPAPDGRVRLPEPLGVVTQEFRVPAATAVSYRVAKGEYIQILDVEGRQCSDFLAFDAQALAQGEEYGLDATATRTVQGNAMPVPGLRGRFLDSRMRPLVEIVQDTVGRHDAFLLACTAKYYDDTGYPGHANCTENFNAALAPEGIAERSGWPAINFFFNTEVLECGTIASTEPWSRPGDYVLLRALTDLVCASSSCADDVTSANGWAPTDIHVRVYDRHNIFPHGVKHRMTAASPAEMTRRTGFHDSLAAQGARFVEYKGFWLPSCFEGYGPVAEYWGCRTQACIMDLSALRKFEVTGPDAEVLLQMAATRDIRKLSVGQVVYTALCYPHGGMLDDATVFRLGPQAFRLVCGDEYCGEWLQALVSEHGLAANVRASTDQLHNMSLQGPQSRAILAPLVWTAPTQPDIEALKWFRFTIGRIGGPDGIPVLVSRTGYTGELGYEIWCHPKHAAAVWGAVWTAGQAHGLVPLGLEALDWLRIEAGLAFAAYEFCPETDPFEAGIGFAVPASKTEDYVGREALLRRKQHPARVLVGLESSSNEPLAHGDALYDGRARVGVVTSACLSPVLKKSIALARVDVTLAEHGRTLEVGKLDGIQKRIPVRITAFPAYDPEKTKVRS</sequence>
<feature type="domain" description="GCVT N-terminal" evidence="1">
    <location>
        <begin position="376"/>
        <end position="640"/>
    </location>
</feature>
<feature type="domain" description="DUF1989" evidence="3">
    <location>
        <begin position="154"/>
        <end position="322"/>
    </location>
</feature>